<organism evidence="4 5">
    <name type="scientific">Lottia gigantea</name>
    <name type="common">Giant owl limpet</name>
    <dbReference type="NCBI Taxonomy" id="225164"/>
    <lineage>
        <taxon>Eukaryota</taxon>
        <taxon>Metazoa</taxon>
        <taxon>Spiralia</taxon>
        <taxon>Lophotrochozoa</taxon>
        <taxon>Mollusca</taxon>
        <taxon>Gastropoda</taxon>
        <taxon>Patellogastropoda</taxon>
        <taxon>Lottioidea</taxon>
        <taxon>Lottiidae</taxon>
        <taxon>Lottia</taxon>
    </lineage>
</organism>
<dbReference type="PROSITE" id="PS50011">
    <property type="entry name" value="PROTEIN_KINASE_DOM"/>
    <property type="match status" value="1"/>
</dbReference>
<feature type="domain" description="Protein kinase" evidence="3">
    <location>
        <begin position="49"/>
        <end position="255"/>
    </location>
</feature>
<dbReference type="InterPro" id="IPR000719">
    <property type="entry name" value="Prot_kinase_dom"/>
</dbReference>
<keyword evidence="2" id="KW-0067">ATP-binding</keyword>
<gene>
    <name evidence="4" type="ORF">LOTGIDRAFT_103379</name>
</gene>
<evidence type="ECO:0000259" key="3">
    <source>
        <dbReference type="PROSITE" id="PS50011"/>
    </source>
</evidence>
<proteinExistence type="predicted"/>
<sequence>MEIVIPTERLKTVLENGQVKQRSVFVNKQPDHRELASEIIRSDCINKGYRVVKSLGSGAYAKVKLAEVSVSKLARHASMADHLDTGNLQVAVKIIQKKIVPQEFLKKFLPRELDNHIVLPPHPHVVRCFEQFSTSDFTYLVMEYMSNGDLLDMINHSISKIERGLGEDISKKFFKQIALGLRHIHQNGIVHRDMKCENILIDGNIDAKITDFGFSCRYYDKSVLLRTSCGSYAYTAPEVIKNQPYDGTRADIWSL</sequence>
<dbReference type="GO" id="GO:0050321">
    <property type="term" value="F:tau-protein kinase activity"/>
    <property type="evidence" value="ECO:0007669"/>
    <property type="project" value="TreeGrafter"/>
</dbReference>
<dbReference type="STRING" id="225164.V4AWN7"/>
<dbReference type="KEGG" id="lgi:LOTGIDRAFT_103379"/>
<dbReference type="GO" id="GO:0035556">
    <property type="term" value="P:intracellular signal transduction"/>
    <property type="evidence" value="ECO:0007669"/>
    <property type="project" value="TreeGrafter"/>
</dbReference>
<evidence type="ECO:0000313" key="4">
    <source>
        <dbReference type="EMBL" id="ESO97941.1"/>
    </source>
</evidence>
<dbReference type="SUPFAM" id="SSF56112">
    <property type="entry name" value="Protein kinase-like (PK-like)"/>
    <property type="match status" value="1"/>
</dbReference>
<dbReference type="PANTHER" id="PTHR24346:SF84">
    <property type="entry name" value="TESTIS SPECIFIC SERINE KINASE 5"/>
    <property type="match status" value="1"/>
</dbReference>
<dbReference type="GO" id="GO:0005524">
    <property type="term" value="F:ATP binding"/>
    <property type="evidence" value="ECO:0007669"/>
    <property type="project" value="UniProtKB-KW"/>
</dbReference>
<keyword evidence="5" id="KW-1185">Reference proteome</keyword>
<dbReference type="EMBL" id="KB201304">
    <property type="protein sequence ID" value="ESO97941.1"/>
    <property type="molecule type" value="Genomic_DNA"/>
</dbReference>
<dbReference type="SMART" id="SM00220">
    <property type="entry name" value="S_TKc"/>
    <property type="match status" value="1"/>
</dbReference>
<dbReference type="PROSITE" id="PS00108">
    <property type="entry name" value="PROTEIN_KINASE_ST"/>
    <property type="match status" value="1"/>
</dbReference>
<dbReference type="GeneID" id="20229743"/>
<dbReference type="OMA" id="YYVRFLI"/>
<dbReference type="GO" id="GO:0005737">
    <property type="term" value="C:cytoplasm"/>
    <property type="evidence" value="ECO:0007669"/>
    <property type="project" value="TreeGrafter"/>
</dbReference>
<dbReference type="OrthoDB" id="193931at2759"/>
<protein>
    <recommendedName>
        <fullName evidence="3">Protein kinase domain-containing protein</fullName>
    </recommendedName>
</protein>
<dbReference type="CTD" id="20229743"/>
<dbReference type="Pfam" id="PF00069">
    <property type="entry name" value="Pkinase"/>
    <property type="match status" value="1"/>
</dbReference>
<dbReference type="RefSeq" id="XP_009051781.1">
    <property type="nucleotide sequence ID" value="XM_009053533.1"/>
</dbReference>
<evidence type="ECO:0000256" key="2">
    <source>
        <dbReference type="ARBA" id="ARBA00022840"/>
    </source>
</evidence>
<keyword evidence="1" id="KW-0547">Nucleotide-binding</keyword>
<dbReference type="InterPro" id="IPR008271">
    <property type="entry name" value="Ser/Thr_kinase_AS"/>
</dbReference>
<dbReference type="Proteomes" id="UP000030746">
    <property type="component" value="Unassembled WGS sequence"/>
</dbReference>
<dbReference type="GO" id="GO:0000226">
    <property type="term" value="P:microtubule cytoskeleton organization"/>
    <property type="evidence" value="ECO:0007669"/>
    <property type="project" value="TreeGrafter"/>
</dbReference>
<evidence type="ECO:0000313" key="5">
    <source>
        <dbReference type="Proteomes" id="UP000030746"/>
    </source>
</evidence>
<reference evidence="4 5" key="1">
    <citation type="journal article" date="2013" name="Nature">
        <title>Insights into bilaterian evolution from three spiralian genomes.</title>
        <authorList>
            <person name="Simakov O."/>
            <person name="Marletaz F."/>
            <person name="Cho S.J."/>
            <person name="Edsinger-Gonzales E."/>
            <person name="Havlak P."/>
            <person name="Hellsten U."/>
            <person name="Kuo D.H."/>
            <person name="Larsson T."/>
            <person name="Lv J."/>
            <person name="Arendt D."/>
            <person name="Savage R."/>
            <person name="Osoegawa K."/>
            <person name="de Jong P."/>
            <person name="Grimwood J."/>
            <person name="Chapman J.A."/>
            <person name="Shapiro H."/>
            <person name="Aerts A."/>
            <person name="Otillar R.P."/>
            <person name="Terry A.Y."/>
            <person name="Boore J.L."/>
            <person name="Grigoriev I.V."/>
            <person name="Lindberg D.R."/>
            <person name="Seaver E.C."/>
            <person name="Weisblat D.A."/>
            <person name="Putnam N.H."/>
            <person name="Rokhsar D.S."/>
        </authorList>
    </citation>
    <scope>NUCLEOTIDE SEQUENCE [LARGE SCALE GENOMIC DNA]</scope>
</reference>
<accession>V4AWN7</accession>
<evidence type="ECO:0000256" key="1">
    <source>
        <dbReference type="ARBA" id="ARBA00022741"/>
    </source>
</evidence>
<dbReference type="PANTHER" id="PTHR24346">
    <property type="entry name" value="MAP/MICROTUBULE AFFINITY-REGULATING KINASE"/>
    <property type="match status" value="1"/>
</dbReference>
<dbReference type="Gene3D" id="1.10.510.10">
    <property type="entry name" value="Transferase(Phosphotransferase) domain 1"/>
    <property type="match status" value="1"/>
</dbReference>
<dbReference type="HOGENOM" id="CLU_000288_63_0_1"/>
<dbReference type="AlphaFoldDB" id="V4AWN7"/>
<name>V4AWN7_LOTGI</name>
<dbReference type="InterPro" id="IPR011009">
    <property type="entry name" value="Kinase-like_dom_sf"/>
</dbReference>